<proteinExistence type="predicted"/>
<organism evidence="1 2">
    <name type="scientific">Pistacia atlantica</name>
    <dbReference type="NCBI Taxonomy" id="434234"/>
    <lineage>
        <taxon>Eukaryota</taxon>
        <taxon>Viridiplantae</taxon>
        <taxon>Streptophyta</taxon>
        <taxon>Embryophyta</taxon>
        <taxon>Tracheophyta</taxon>
        <taxon>Spermatophyta</taxon>
        <taxon>Magnoliopsida</taxon>
        <taxon>eudicotyledons</taxon>
        <taxon>Gunneridae</taxon>
        <taxon>Pentapetalae</taxon>
        <taxon>rosids</taxon>
        <taxon>malvids</taxon>
        <taxon>Sapindales</taxon>
        <taxon>Anacardiaceae</taxon>
        <taxon>Pistacia</taxon>
    </lineage>
</organism>
<gene>
    <name evidence="1" type="ORF">Patl1_01579</name>
</gene>
<name>A0ACC1C5W2_9ROSI</name>
<accession>A0ACC1C5W2</accession>
<comment type="caution">
    <text evidence="1">The sequence shown here is derived from an EMBL/GenBank/DDBJ whole genome shotgun (WGS) entry which is preliminary data.</text>
</comment>
<dbReference type="EMBL" id="CM047897">
    <property type="protein sequence ID" value="KAJ0110943.1"/>
    <property type="molecule type" value="Genomic_DNA"/>
</dbReference>
<reference evidence="2" key="1">
    <citation type="journal article" date="2023" name="G3 (Bethesda)">
        <title>Genome assembly and association tests identify interacting loci associated with vigor, precocity, and sex in interspecific pistachio rootstocks.</title>
        <authorList>
            <person name="Palmer W."/>
            <person name="Jacygrad E."/>
            <person name="Sagayaradj S."/>
            <person name="Cavanaugh K."/>
            <person name="Han R."/>
            <person name="Bertier L."/>
            <person name="Beede B."/>
            <person name="Kafkas S."/>
            <person name="Golino D."/>
            <person name="Preece J."/>
            <person name="Michelmore R."/>
        </authorList>
    </citation>
    <scope>NUCLEOTIDE SEQUENCE [LARGE SCALE GENOMIC DNA]</scope>
</reference>
<evidence type="ECO:0000313" key="2">
    <source>
        <dbReference type="Proteomes" id="UP001164250"/>
    </source>
</evidence>
<keyword evidence="2" id="KW-1185">Reference proteome</keyword>
<evidence type="ECO:0000313" key="1">
    <source>
        <dbReference type="EMBL" id="KAJ0110943.1"/>
    </source>
</evidence>
<sequence>MDRSSGSGFGSKLNYGSGFFHSRLKIPGKDSAGVITAFYLSSQDNYGHDELDLEFLGNTEGKPITLQTNVFVDGVGGREQRIYLWFDPTSHFHTYKILWNPFQIVFYVEDIPIRVLKNNRNVGIGYPSHPMQMQASLWNGDWATDGGRTKINWAFAPFKANFQEFDISGCPSQTSNIDPECYSSNYWWNTNEYWNLNSTQQRQYEKCSCSGGDDDSYTDTDISFDQNYYDQCGNDHACRFGSKQYYGSGFFHTRLKIPGRDSAGVVTAFYLMSENNGGNDELDFEFLGSREGKPIVEDIPVRVFRNRRNVGIGYPSHPMQIQASLWDGSDWATDGGRTKINWAYAPFTQDLLTKI</sequence>
<dbReference type="Proteomes" id="UP001164250">
    <property type="component" value="Chromosome 1"/>
</dbReference>
<protein>
    <submittedName>
        <fullName evidence="1">Uncharacterized protein</fullName>
    </submittedName>
</protein>